<dbReference type="InterPro" id="IPR036390">
    <property type="entry name" value="WH_DNA-bd_sf"/>
</dbReference>
<dbReference type="Pfam" id="PF01051">
    <property type="entry name" value="Rep3_N"/>
    <property type="match status" value="1"/>
</dbReference>
<dbReference type="InterPro" id="IPR036388">
    <property type="entry name" value="WH-like_DNA-bd_sf"/>
</dbReference>
<proteinExistence type="inferred from homology"/>
<dbReference type="GO" id="GO:0003887">
    <property type="term" value="F:DNA-directed DNA polymerase activity"/>
    <property type="evidence" value="ECO:0007669"/>
    <property type="project" value="InterPro"/>
</dbReference>
<dbReference type="EMBL" id="BQKE01000007">
    <property type="protein sequence ID" value="GJM64839.1"/>
    <property type="molecule type" value="Genomic_DNA"/>
</dbReference>
<gene>
    <name evidence="4" type="ORF">PEDI_53910</name>
</gene>
<evidence type="ECO:0000259" key="3">
    <source>
        <dbReference type="Pfam" id="PF01051"/>
    </source>
</evidence>
<name>A0AAN5AMW0_9BACT</name>
<sequence>MRVEALLGLFEVLYKKTSINHTKFPSYHTKFPFYFLHCYPSIFEWKKCVQMKLDQYRLVVKSNELVNSRQHFTATQQRIVLAAVARVNDDSDVLQYKIPITEILGENYKAGGKAYSLVKDAVRGLMNSSVEMEQQNLHGKLVWEAVGFISYTSIVEGEGSFLIRFDPEMKRFLLNLKGNFTKYFIHNVAKFRKAYSIRIYELCKQYFPRIKERKFEIGYFKFLLGLEGKYKYISQLVDRVILPSIDEINLNSDLSIDFKLLPENRRSKKEIVFVISGTNKSIAENEETTTISLDKNPITSKNEYIDQYVAEMEGVRNPTAYKSKLMKDDKFDQQYQDYLQEQEQKLIKVERLKEAQVSKQNEEKLAKEREEKRALHFEWSKSLCIAYYNKYDYKKYREEVVDFLRENYTTILNRIMEEFVFGELSVDTQMRIGKFLLLKLGSPEEIELFNNQAKWEQFKEFELNQEQQAKELEKQKLEEEIRKMTERLNSL</sequence>
<dbReference type="GO" id="GO:0006270">
    <property type="term" value="P:DNA replication initiation"/>
    <property type="evidence" value="ECO:0007669"/>
    <property type="project" value="InterPro"/>
</dbReference>
<accession>A0AAN5AMW0</accession>
<evidence type="ECO:0000256" key="2">
    <source>
        <dbReference type="SAM" id="Coils"/>
    </source>
</evidence>
<keyword evidence="5" id="KW-1185">Reference proteome</keyword>
<dbReference type="SUPFAM" id="SSF46785">
    <property type="entry name" value="Winged helix' DNA-binding domain"/>
    <property type="match status" value="2"/>
</dbReference>
<organism evidence="4 5">
    <name type="scientific">Persicobacter diffluens</name>
    <dbReference type="NCBI Taxonomy" id="981"/>
    <lineage>
        <taxon>Bacteria</taxon>
        <taxon>Pseudomonadati</taxon>
        <taxon>Bacteroidota</taxon>
        <taxon>Cytophagia</taxon>
        <taxon>Cytophagales</taxon>
        <taxon>Persicobacteraceae</taxon>
        <taxon>Persicobacter</taxon>
    </lineage>
</organism>
<feature type="coiled-coil region" evidence="2">
    <location>
        <begin position="458"/>
        <end position="487"/>
    </location>
</feature>
<dbReference type="Proteomes" id="UP001310022">
    <property type="component" value="Unassembled WGS sequence"/>
</dbReference>
<dbReference type="Pfam" id="PF21205">
    <property type="entry name" value="Rep3_C"/>
    <property type="match status" value="1"/>
</dbReference>
<evidence type="ECO:0000313" key="5">
    <source>
        <dbReference type="Proteomes" id="UP001310022"/>
    </source>
</evidence>
<feature type="domain" description="Initiator Rep protein WH1" evidence="3">
    <location>
        <begin position="59"/>
        <end position="204"/>
    </location>
</feature>
<dbReference type="Gene3D" id="1.10.10.10">
    <property type="entry name" value="Winged helix-like DNA-binding domain superfamily/Winged helix DNA-binding domain"/>
    <property type="match status" value="2"/>
</dbReference>
<evidence type="ECO:0000256" key="1">
    <source>
        <dbReference type="ARBA" id="ARBA00038283"/>
    </source>
</evidence>
<comment type="caution">
    <text evidence="4">The sequence shown here is derived from an EMBL/GenBank/DDBJ whole genome shotgun (WGS) entry which is preliminary data.</text>
</comment>
<reference evidence="4 5" key="1">
    <citation type="submission" date="2021-12" db="EMBL/GenBank/DDBJ databases">
        <title>Genome sequencing of bacteria with rrn-lacking chromosome and rrn-plasmid.</title>
        <authorList>
            <person name="Anda M."/>
            <person name="Iwasaki W."/>
        </authorList>
    </citation>
    <scope>NUCLEOTIDE SEQUENCE [LARGE SCALE GENOMIC DNA]</scope>
    <source>
        <strain evidence="4 5">NBRC 15940</strain>
    </source>
</reference>
<keyword evidence="2" id="KW-0175">Coiled coil</keyword>
<evidence type="ECO:0000313" key="4">
    <source>
        <dbReference type="EMBL" id="GJM64839.1"/>
    </source>
</evidence>
<comment type="similarity">
    <text evidence="1">Belongs to the initiator RepB protein family.</text>
</comment>
<protein>
    <recommendedName>
        <fullName evidence="3">Initiator Rep protein WH1 domain-containing protein</fullName>
    </recommendedName>
</protein>
<feature type="coiled-coil region" evidence="2">
    <location>
        <begin position="335"/>
        <end position="372"/>
    </location>
</feature>
<dbReference type="AlphaFoldDB" id="A0AAN5AMW0"/>
<dbReference type="InterPro" id="IPR000525">
    <property type="entry name" value="Initiator_Rep_WH1"/>
</dbReference>